<dbReference type="InterPro" id="IPR029044">
    <property type="entry name" value="Nucleotide-diphossugar_trans"/>
</dbReference>
<protein>
    <recommendedName>
        <fullName evidence="12">Glycosyltransferase family 71 protein</fullName>
    </recommendedName>
</protein>
<keyword evidence="11" id="KW-1185">Reference proteome</keyword>
<keyword evidence="4" id="KW-0808">Transferase</keyword>
<evidence type="ECO:0000256" key="2">
    <source>
        <dbReference type="ARBA" id="ARBA00004922"/>
    </source>
</evidence>
<dbReference type="PANTHER" id="PTHR31646:SF1">
    <property type="entry name" value="ALPHA-1,2-MANNOSYLTRANSFERASE MNN2"/>
    <property type="match status" value="1"/>
</dbReference>
<keyword evidence="7" id="KW-1133">Transmembrane helix</keyword>
<evidence type="ECO:0000256" key="5">
    <source>
        <dbReference type="ARBA" id="ARBA00022692"/>
    </source>
</evidence>
<evidence type="ECO:0000313" key="10">
    <source>
        <dbReference type="EMBL" id="QRD05400.1"/>
    </source>
</evidence>
<dbReference type="VEuPathDB" id="FungiDB:JI435_155250"/>
<evidence type="ECO:0000256" key="4">
    <source>
        <dbReference type="ARBA" id="ARBA00022679"/>
    </source>
</evidence>
<dbReference type="AlphaFoldDB" id="A0A7U2NP45"/>
<dbReference type="RefSeq" id="XP_001805670.1">
    <property type="nucleotide sequence ID" value="XM_001805618.1"/>
</dbReference>
<dbReference type="Proteomes" id="UP000663193">
    <property type="component" value="Chromosome 18"/>
</dbReference>
<comment type="subcellular location">
    <subcellularLocation>
        <location evidence="1">Golgi apparatus membrane</location>
        <topology evidence="1">Single-pass type II membrane protein</topology>
    </subcellularLocation>
</comment>
<evidence type="ECO:0000256" key="7">
    <source>
        <dbReference type="ARBA" id="ARBA00022989"/>
    </source>
</evidence>
<evidence type="ECO:0000256" key="8">
    <source>
        <dbReference type="ARBA" id="ARBA00023034"/>
    </source>
</evidence>
<dbReference type="SUPFAM" id="SSF53448">
    <property type="entry name" value="Nucleotide-diphospho-sugar transferases"/>
    <property type="match status" value="1"/>
</dbReference>
<keyword evidence="8" id="KW-0333">Golgi apparatus</keyword>
<dbReference type="EMBL" id="CP069040">
    <property type="protein sequence ID" value="QRD05400.1"/>
    <property type="molecule type" value="Genomic_DNA"/>
</dbReference>
<evidence type="ECO:0000256" key="6">
    <source>
        <dbReference type="ARBA" id="ARBA00022968"/>
    </source>
</evidence>
<keyword evidence="9" id="KW-0472">Membrane</keyword>
<dbReference type="OrthoDB" id="430354at2759"/>
<dbReference type="OMA" id="SKNMVTW"/>
<name>A0A7U2NP45_PHANO</name>
<dbReference type="GO" id="GO:0000139">
    <property type="term" value="C:Golgi membrane"/>
    <property type="evidence" value="ECO:0007669"/>
    <property type="project" value="UniProtKB-SubCell"/>
</dbReference>
<dbReference type="KEGG" id="pno:SNOG_15525"/>
<dbReference type="GO" id="GO:0016757">
    <property type="term" value="F:glycosyltransferase activity"/>
    <property type="evidence" value="ECO:0007669"/>
    <property type="project" value="InterPro"/>
</dbReference>
<accession>A0A7U2NP45</accession>
<comment type="pathway">
    <text evidence="2">Protein modification; protein glycosylation.</text>
</comment>
<keyword evidence="5" id="KW-0812">Transmembrane</keyword>
<comment type="similarity">
    <text evidence="3">Belongs to the MNN1/MNT family.</text>
</comment>
<dbReference type="PANTHER" id="PTHR31646">
    <property type="entry name" value="ALPHA-1,2-MANNOSYLTRANSFERASE MNN2"/>
    <property type="match status" value="1"/>
</dbReference>
<gene>
    <name evidence="10" type="ORF">JI435_155250</name>
</gene>
<dbReference type="Pfam" id="PF11051">
    <property type="entry name" value="Mannosyl_trans3"/>
    <property type="match status" value="1"/>
</dbReference>
<evidence type="ECO:0000256" key="3">
    <source>
        <dbReference type="ARBA" id="ARBA00009105"/>
    </source>
</evidence>
<evidence type="ECO:0000256" key="1">
    <source>
        <dbReference type="ARBA" id="ARBA00004323"/>
    </source>
</evidence>
<reference evidence="11" key="1">
    <citation type="journal article" date="2021" name="BMC Genomics">
        <title>Chromosome-level genome assembly and manually-curated proteome of model necrotroph Parastagonospora nodorum Sn15 reveals a genome-wide trove of candidate effector homologs, and redundancy of virulence-related functions within an accessory chromosome.</title>
        <authorList>
            <person name="Bertazzoni S."/>
            <person name="Jones D.A.B."/>
            <person name="Phan H.T."/>
            <person name="Tan K.-C."/>
            <person name="Hane J.K."/>
        </authorList>
    </citation>
    <scope>NUCLEOTIDE SEQUENCE [LARGE SCALE GENOMIC DNA]</scope>
    <source>
        <strain evidence="11">SN15 / ATCC MYA-4574 / FGSC 10173)</strain>
    </source>
</reference>
<evidence type="ECO:0000313" key="11">
    <source>
        <dbReference type="Proteomes" id="UP000663193"/>
    </source>
</evidence>
<organism evidence="10 11">
    <name type="scientific">Phaeosphaeria nodorum (strain SN15 / ATCC MYA-4574 / FGSC 10173)</name>
    <name type="common">Glume blotch fungus</name>
    <name type="synonym">Parastagonospora nodorum</name>
    <dbReference type="NCBI Taxonomy" id="321614"/>
    <lineage>
        <taxon>Eukaryota</taxon>
        <taxon>Fungi</taxon>
        <taxon>Dikarya</taxon>
        <taxon>Ascomycota</taxon>
        <taxon>Pezizomycotina</taxon>
        <taxon>Dothideomycetes</taxon>
        <taxon>Pleosporomycetidae</taxon>
        <taxon>Pleosporales</taxon>
        <taxon>Pleosporineae</taxon>
        <taxon>Phaeosphaeriaceae</taxon>
        <taxon>Parastagonospora</taxon>
    </lineage>
</organism>
<evidence type="ECO:0008006" key="12">
    <source>
        <dbReference type="Google" id="ProtNLM"/>
    </source>
</evidence>
<proteinExistence type="inferred from homology"/>
<sequence length="515" mass="58940">MLINAPQCMSPIVRLGAFLVFLLTCAILILPRRFAAPPTFAQVPGNSFRNVTETSSIFNASIIDFWQDVASALVATAPQCKPLRVQDEHVHHAEHHFDPLNPGEKISQQLLNFTDQDETALLRAHYKMRKSTLRLAPKLPFSAGTTGIVTATDSEQLPVFLVSLRMLRRTGCSLPMEVFVDDWTVRDRTTCDIILPSLNARCISLSEGYTQSLNITSQYRSQDNILAIMLSTFQDVLYLDADAFPVYDPTVLFTTPPYTTHGLVTWPSFFGITTSPHYYHIAGVPVEPVSTRYSTDSSQIMLNKNMHQESLLMMVYYNYYGPDYYYPLSSRHQETFIQAALATGLPWYQVRTAPRALGRLWNGTFRATGLAQADCGTDFEYGAPYPSHIHESAKWEKEDRAHPDLVVEKKLNYTRHTPPSPKPVFVHQNMLQMDPSKLLLDTNEITYEAHDGTMHRMWGFKEDMERTLGFDVERRLWDVVEEEACRELESTEKCKRVRDYVREVFGWMESIDRPW</sequence>
<keyword evidence="6" id="KW-0735">Signal-anchor</keyword>
<evidence type="ECO:0000256" key="9">
    <source>
        <dbReference type="ARBA" id="ARBA00023136"/>
    </source>
</evidence>
<dbReference type="InterPro" id="IPR022751">
    <property type="entry name" value="Alpha_mannosyltransferase"/>
</dbReference>